<proteinExistence type="predicted"/>
<gene>
    <name evidence="1" type="ORF">K444DRAFT_618213</name>
</gene>
<keyword evidence="2" id="KW-1185">Reference proteome</keyword>
<reference evidence="1 2" key="1">
    <citation type="submission" date="2016-04" db="EMBL/GenBank/DDBJ databases">
        <title>A degradative enzymes factory behind the ericoid mycorrhizal symbiosis.</title>
        <authorList>
            <consortium name="DOE Joint Genome Institute"/>
            <person name="Martino E."/>
            <person name="Morin E."/>
            <person name="Grelet G."/>
            <person name="Kuo A."/>
            <person name="Kohler A."/>
            <person name="Daghino S."/>
            <person name="Barry K."/>
            <person name="Choi C."/>
            <person name="Cichocki N."/>
            <person name="Clum A."/>
            <person name="Copeland A."/>
            <person name="Hainaut M."/>
            <person name="Haridas S."/>
            <person name="Labutti K."/>
            <person name="Lindquist E."/>
            <person name="Lipzen A."/>
            <person name="Khouja H.-R."/>
            <person name="Murat C."/>
            <person name="Ohm R."/>
            <person name="Olson A."/>
            <person name="Spatafora J."/>
            <person name="Veneault-Fourrey C."/>
            <person name="Henrissat B."/>
            <person name="Grigoriev I."/>
            <person name="Martin F."/>
            <person name="Perotto S."/>
        </authorList>
    </citation>
    <scope>NUCLEOTIDE SEQUENCE [LARGE SCALE GENOMIC DNA]</scope>
    <source>
        <strain evidence="1 2">E</strain>
    </source>
</reference>
<dbReference type="STRING" id="1095630.A0A2J6SUD2"/>
<dbReference type="AlphaFoldDB" id="A0A2J6SUD2"/>
<organism evidence="1 2">
    <name type="scientific">Hyaloscypha bicolor E</name>
    <dbReference type="NCBI Taxonomy" id="1095630"/>
    <lineage>
        <taxon>Eukaryota</taxon>
        <taxon>Fungi</taxon>
        <taxon>Dikarya</taxon>
        <taxon>Ascomycota</taxon>
        <taxon>Pezizomycotina</taxon>
        <taxon>Leotiomycetes</taxon>
        <taxon>Helotiales</taxon>
        <taxon>Hyaloscyphaceae</taxon>
        <taxon>Hyaloscypha</taxon>
        <taxon>Hyaloscypha bicolor</taxon>
    </lineage>
</organism>
<dbReference type="EMBL" id="KZ613865">
    <property type="protein sequence ID" value="PMD54376.1"/>
    <property type="molecule type" value="Genomic_DNA"/>
</dbReference>
<dbReference type="OrthoDB" id="3486101at2759"/>
<accession>A0A2J6SUD2</accession>
<evidence type="ECO:0000313" key="1">
    <source>
        <dbReference type="EMBL" id="PMD54376.1"/>
    </source>
</evidence>
<dbReference type="InParanoid" id="A0A2J6SUD2"/>
<dbReference type="GeneID" id="36589347"/>
<name>A0A2J6SUD2_9HELO</name>
<protein>
    <submittedName>
        <fullName evidence="1">Uncharacterized protein</fullName>
    </submittedName>
</protein>
<sequence>MPVPFSMRADVFEKFWLLVDNIRSRYDETNVMGRGIDFTSPSSPTCPELNRTDKIPNDSVRLVCLFARKLENEPSREKQQVKRQRREGGTCSCRVKTKHFHGIDGMPDHYRFEHSSTREAGWVHSHTIGDSDGTKINSYLQAAAAIEAAKGYMPAEAYRNLQESTECAVTG</sequence>
<dbReference type="Proteomes" id="UP000235371">
    <property type="component" value="Unassembled WGS sequence"/>
</dbReference>
<evidence type="ECO:0000313" key="2">
    <source>
        <dbReference type="Proteomes" id="UP000235371"/>
    </source>
</evidence>
<dbReference type="RefSeq" id="XP_024731280.1">
    <property type="nucleotide sequence ID" value="XM_024881270.1"/>
</dbReference>